<evidence type="ECO:0000313" key="3">
    <source>
        <dbReference type="Proteomes" id="UP000735302"/>
    </source>
</evidence>
<evidence type="ECO:0000256" key="1">
    <source>
        <dbReference type="SAM" id="MobiDB-lite"/>
    </source>
</evidence>
<accession>A0AAV4B847</accession>
<reference evidence="2 3" key="1">
    <citation type="journal article" date="2021" name="Elife">
        <title>Chloroplast acquisition without the gene transfer in kleptoplastic sea slugs, Plakobranchus ocellatus.</title>
        <authorList>
            <person name="Maeda T."/>
            <person name="Takahashi S."/>
            <person name="Yoshida T."/>
            <person name="Shimamura S."/>
            <person name="Takaki Y."/>
            <person name="Nagai Y."/>
            <person name="Toyoda A."/>
            <person name="Suzuki Y."/>
            <person name="Arimoto A."/>
            <person name="Ishii H."/>
            <person name="Satoh N."/>
            <person name="Nishiyama T."/>
            <person name="Hasebe M."/>
            <person name="Maruyama T."/>
            <person name="Minagawa J."/>
            <person name="Obokata J."/>
            <person name="Shigenobu S."/>
        </authorList>
    </citation>
    <scope>NUCLEOTIDE SEQUENCE [LARGE SCALE GENOMIC DNA]</scope>
</reference>
<proteinExistence type="predicted"/>
<organism evidence="2 3">
    <name type="scientific">Plakobranchus ocellatus</name>
    <dbReference type="NCBI Taxonomy" id="259542"/>
    <lineage>
        <taxon>Eukaryota</taxon>
        <taxon>Metazoa</taxon>
        <taxon>Spiralia</taxon>
        <taxon>Lophotrochozoa</taxon>
        <taxon>Mollusca</taxon>
        <taxon>Gastropoda</taxon>
        <taxon>Heterobranchia</taxon>
        <taxon>Euthyneura</taxon>
        <taxon>Panpulmonata</taxon>
        <taxon>Sacoglossa</taxon>
        <taxon>Placobranchoidea</taxon>
        <taxon>Plakobranchidae</taxon>
        <taxon>Plakobranchus</taxon>
    </lineage>
</organism>
<protein>
    <submittedName>
        <fullName evidence="2">Uncharacterized protein</fullName>
    </submittedName>
</protein>
<feature type="region of interest" description="Disordered" evidence="1">
    <location>
        <begin position="48"/>
        <end position="107"/>
    </location>
</feature>
<dbReference type="AlphaFoldDB" id="A0AAV4B847"/>
<dbReference type="Proteomes" id="UP000735302">
    <property type="component" value="Unassembled WGS sequence"/>
</dbReference>
<gene>
    <name evidence="2" type="ORF">PoB_004217200</name>
</gene>
<keyword evidence="3" id="KW-1185">Reference proteome</keyword>
<comment type="caution">
    <text evidence="2">The sequence shown here is derived from an EMBL/GenBank/DDBJ whole genome shotgun (WGS) entry which is preliminary data.</text>
</comment>
<feature type="compositionally biased region" description="Basic residues" evidence="1">
    <location>
        <begin position="56"/>
        <end position="66"/>
    </location>
</feature>
<evidence type="ECO:0000313" key="2">
    <source>
        <dbReference type="EMBL" id="GFO15667.1"/>
    </source>
</evidence>
<sequence length="107" mass="12239">MPTHSILDNGMRQLWRFCCSHPDVSHLALGGESESLWPRSGSPLRSLAEHFSTQRRPIRRRQRGSRFSRPNAACLPARRSSLSQHEPPKRHQLHLKPACKLADGQNR</sequence>
<dbReference type="EMBL" id="BLXT01004610">
    <property type="protein sequence ID" value="GFO15667.1"/>
    <property type="molecule type" value="Genomic_DNA"/>
</dbReference>
<name>A0AAV4B847_9GAST</name>